<dbReference type="Proteomes" id="UP000277108">
    <property type="component" value="Unassembled WGS sequence"/>
</dbReference>
<dbReference type="PRINTS" id="PR00502">
    <property type="entry name" value="NUDIXFAMILY"/>
</dbReference>
<organism evidence="5 6">
    <name type="scientific">Abyssicoccus albus</name>
    <dbReference type="NCBI Taxonomy" id="1817405"/>
    <lineage>
        <taxon>Bacteria</taxon>
        <taxon>Bacillati</taxon>
        <taxon>Bacillota</taxon>
        <taxon>Bacilli</taxon>
        <taxon>Bacillales</taxon>
        <taxon>Abyssicoccaceae</taxon>
    </lineage>
</organism>
<comment type="caution">
    <text evidence="5">The sequence shown here is derived from an EMBL/GenBank/DDBJ whole genome shotgun (WGS) entry which is preliminary data.</text>
</comment>
<dbReference type="GO" id="GO:0016787">
    <property type="term" value="F:hydrolase activity"/>
    <property type="evidence" value="ECO:0007669"/>
    <property type="project" value="UniProtKB-KW"/>
</dbReference>
<dbReference type="SUPFAM" id="SSF55811">
    <property type="entry name" value="Nudix"/>
    <property type="match status" value="1"/>
</dbReference>
<comment type="cofactor">
    <cofactor evidence="1">
        <name>Mg(2+)</name>
        <dbReference type="ChEBI" id="CHEBI:18420"/>
    </cofactor>
</comment>
<name>A0A3N5BHQ4_9BACL</name>
<proteinExistence type="inferred from homology"/>
<gene>
    <name evidence="5" type="ORF">EDD62_1587</name>
</gene>
<dbReference type="PROSITE" id="PS00893">
    <property type="entry name" value="NUDIX_BOX"/>
    <property type="match status" value="1"/>
</dbReference>
<dbReference type="EMBL" id="RKRK01000005">
    <property type="protein sequence ID" value="RPF54810.1"/>
    <property type="molecule type" value="Genomic_DNA"/>
</dbReference>
<dbReference type="Pfam" id="PF00293">
    <property type="entry name" value="NUDIX"/>
    <property type="match status" value="1"/>
</dbReference>
<accession>A0A3N5BHQ4</accession>
<dbReference type="InterPro" id="IPR020476">
    <property type="entry name" value="Nudix_hydrolase"/>
</dbReference>
<sequence length="160" mass="18380">MVNYVQTIREKVGHMPLLLPGSIVIILNNKGQVLLQERADGDQKYGLPGGLMELYESAEETAVREVKEETGLHIYESELNLINVHTGKDWVVKLDNEDVFQPVSIVYYTTKYDGELTIDHNETKSLKFFHRDELPNHMVLSQRKYIEQFNAMIQSGEVTI</sequence>
<dbReference type="PANTHER" id="PTHR43046:SF2">
    <property type="entry name" value="8-OXO-DGTP DIPHOSPHATASE-RELATED"/>
    <property type="match status" value="1"/>
</dbReference>
<reference evidence="5 6" key="1">
    <citation type="submission" date="2018-11" db="EMBL/GenBank/DDBJ databases">
        <title>Genomic Encyclopedia of Type Strains, Phase IV (KMG-IV): sequencing the most valuable type-strain genomes for metagenomic binning, comparative biology and taxonomic classification.</title>
        <authorList>
            <person name="Goeker M."/>
        </authorList>
    </citation>
    <scope>NUCLEOTIDE SEQUENCE [LARGE SCALE GENOMIC DNA]</scope>
    <source>
        <strain evidence="5 6">DSM 29158</strain>
    </source>
</reference>
<keyword evidence="2 3" id="KW-0378">Hydrolase</keyword>
<evidence type="ECO:0000256" key="1">
    <source>
        <dbReference type="ARBA" id="ARBA00001946"/>
    </source>
</evidence>
<feature type="domain" description="Nudix hydrolase" evidence="4">
    <location>
        <begin position="17"/>
        <end position="151"/>
    </location>
</feature>
<dbReference type="CDD" id="cd04677">
    <property type="entry name" value="NUDIX_Hydrolase"/>
    <property type="match status" value="1"/>
</dbReference>
<dbReference type="PANTHER" id="PTHR43046">
    <property type="entry name" value="GDP-MANNOSE MANNOSYL HYDROLASE"/>
    <property type="match status" value="1"/>
</dbReference>
<dbReference type="Gene3D" id="3.90.79.10">
    <property type="entry name" value="Nucleoside Triphosphate Pyrophosphohydrolase"/>
    <property type="match status" value="1"/>
</dbReference>
<keyword evidence="6" id="KW-1185">Reference proteome</keyword>
<protein>
    <submittedName>
        <fullName evidence="5">ADP-ribose pyrophosphatase YjhB (NUDIX family)</fullName>
    </submittedName>
</protein>
<dbReference type="AlphaFoldDB" id="A0A3N5BHQ4"/>
<dbReference type="PROSITE" id="PS51462">
    <property type="entry name" value="NUDIX"/>
    <property type="match status" value="1"/>
</dbReference>
<comment type="similarity">
    <text evidence="3">Belongs to the Nudix hydrolase family.</text>
</comment>
<evidence type="ECO:0000313" key="5">
    <source>
        <dbReference type="EMBL" id="RPF54810.1"/>
    </source>
</evidence>
<dbReference type="InterPro" id="IPR000086">
    <property type="entry name" value="NUDIX_hydrolase_dom"/>
</dbReference>
<evidence type="ECO:0000259" key="4">
    <source>
        <dbReference type="PROSITE" id="PS51462"/>
    </source>
</evidence>
<dbReference type="InterPro" id="IPR015797">
    <property type="entry name" value="NUDIX_hydrolase-like_dom_sf"/>
</dbReference>
<evidence type="ECO:0000256" key="2">
    <source>
        <dbReference type="ARBA" id="ARBA00022801"/>
    </source>
</evidence>
<dbReference type="RefSeq" id="WP_123808399.1">
    <property type="nucleotide sequence ID" value="NZ_RKRK01000005.1"/>
</dbReference>
<dbReference type="InterPro" id="IPR020084">
    <property type="entry name" value="NUDIX_hydrolase_CS"/>
</dbReference>
<evidence type="ECO:0000313" key="6">
    <source>
        <dbReference type="Proteomes" id="UP000277108"/>
    </source>
</evidence>
<evidence type="ECO:0000256" key="3">
    <source>
        <dbReference type="RuleBase" id="RU003476"/>
    </source>
</evidence>
<dbReference type="OrthoDB" id="9816289at2"/>